<comment type="subunit">
    <text evidence="10">Probably interacts with PlsX.</text>
</comment>
<dbReference type="HAMAP" id="MF_01043">
    <property type="entry name" value="PlsY"/>
    <property type="match status" value="1"/>
</dbReference>
<dbReference type="EMBL" id="JAYGHY010000030">
    <property type="protein sequence ID" value="MEA5442903.1"/>
    <property type="molecule type" value="Genomic_DNA"/>
</dbReference>
<comment type="caution">
    <text evidence="11">The sequence shown here is derived from an EMBL/GenBank/DDBJ whole genome shotgun (WGS) entry which is preliminary data.</text>
</comment>
<evidence type="ECO:0000256" key="2">
    <source>
        <dbReference type="ARBA" id="ARBA00022516"/>
    </source>
</evidence>
<dbReference type="PANTHER" id="PTHR30309">
    <property type="entry name" value="INNER MEMBRANE PROTEIN YGIH"/>
    <property type="match status" value="1"/>
</dbReference>
<keyword evidence="4 10" id="KW-0812">Transmembrane</keyword>
<evidence type="ECO:0000256" key="4">
    <source>
        <dbReference type="ARBA" id="ARBA00022692"/>
    </source>
</evidence>
<sequence length="212" mass="21993">MAFPPDLLLLPVGYLLGSIPFGWLAGRWLAGIDLRQEGSGSTGATNVLRVLGKGPALAVFLLDVLKGTAAVLLAKAVLQPLGEFSTASDWGVVASGLAALAGHIWPVWLGWKGGKAVATGLGMLLGLTWPVGLACFGIFLTTLSLSRIVSLSSVVAALSLPLLMLGSFGDSGLRPAYLSLALLTTALVLWRHRSNLQRLMAGTEPKLGAGRN</sequence>
<evidence type="ECO:0000256" key="6">
    <source>
        <dbReference type="ARBA" id="ARBA00023098"/>
    </source>
</evidence>
<keyword evidence="8 10" id="KW-0594">Phospholipid biosynthesis</keyword>
<dbReference type="InterPro" id="IPR003811">
    <property type="entry name" value="G3P_acylTferase_PlsY"/>
</dbReference>
<dbReference type="NCBIfam" id="TIGR00023">
    <property type="entry name" value="glycerol-3-phosphate 1-O-acyltransferase PlsY"/>
    <property type="match status" value="1"/>
</dbReference>
<organism evidence="11 12">
    <name type="scientific">Cyanobium gracile UHCC 0281</name>
    <dbReference type="NCBI Taxonomy" id="3110309"/>
    <lineage>
        <taxon>Bacteria</taxon>
        <taxon>Bacillati</taxon>
        <taxon>Cyanobacteriota</taxon>
        <taxon>Cyanophyceae</taxon>
        <taxon>Synechococcales</taxon>
        <taxon>Prochlorococcaceae</taxon>
        <taxon>Cyanobium</taxon>
    </lineage>
</organism>
<dbReference type="RefSeq" id="WP_323356938.1">
    <property type="nucleotide sequence ID" value="NZ_JAYGHY010000030.1"/>
</dbReference>
<comment type="similarity">
    <text evidence="10">Belongs to the PlsY family.</text>
</comment>
<comment type="pathway">
    <text evidence="10">Lipid metabolism; phospholipid metabolism.</text>
</comment>
<reference evidence="11 12" key="1">
    <citation type="submission" date="2023-12" db="EMBL/GenBank/DDBJ databases">
        <title>Baltic Sea Cyanobacteria.</title>
        <authorList>
            <person name="Delbaje E."/>
            <person name="Fewer D.P."/>
            <person name="Shishido T.K."/>
        </authorList>
    </citation>
    <scope>NUCLEOTIDE SEQUENCE [LARGE SCALE GENOMIC DNA]</scope>
    <source>
        <strain evidence="11 12">UHCC 0281</strain>
    </source>
</reference>
<comment type="subcellular location">
    <subcellularLocation>
        <location evidence="10">Cell membrane</location>
        <topology evidence="10">Multi-pass membrane protein</topology>
    </subcellularLocation>
</comment>
<evidence type="ECO:0000256" key="10">
    <source>
        <dbReference type="HAMAP-Rule" id="MF_01043"/>
    </source>
</evidence>
<keyword evidence="9 10" id="KW-1208">Phospholipid metabolism</keyword>
<evidence type="ECO:0000256" key="3">
    <source>
        <dbReference type="ARBA" id="ARBA00022679"/>
    </source>
</evidence>
<keyword evidence="5 10" id="KW-1133">Transmembrane helix</keyword>
<keyword evidence="3 10" id="KW-0808">Transferase</keyword>
<evidence type="ECO:0000313" key="11">
    <source>
        <dbReference type="EMBL" id="MEA5442903.1"/>
    </source>
</evidence>
<keyword evidence="6 10" id="KW-0443">Lipid metabolism</keyword>
<comment type="catalytic activity">
    <reaction evidence="10">
        <text>an acyl phosphate + sn-glycerol 3-phosphate = a 1-acyl-sn-glycero-3-phosphate + phosphate</text>
        <dbReference type="Rhea" id="RHEA:34075"/>
        <dbReference type="ChEBI" id="CHEBI:43474"/>
        <dbReference type="ChEBI" id="CHEBI:57597"/>
        <dbReference type="ChEBI" id="CHEBI:57970"/>
        <dbReference type="ChEBI" id="CHEBI:59918"/>
        <dbReference type="EC" id="2.3.1.275"/>
    </reaction>
</comment>
<evidence type="ECO:0000256" key="7">
    <source>
        <dbReference type="ARBA" id="ARBA00023136"/>
    </source>
</evidence>
<evidence type="ECO:0000256" key="5">
    <source>
        <dbReference type="ARBA" id="ARBA00022989"/>
    </source>
</evidence>
<dbReference type="GO" id="GO:0004366">
    <property type="term" value="F:glycerol-3-phosphate O-acyltransferase activity"/>
    <property type="evidence" value="ECO:0007669"/>
    <property type="project" value="UniProtKB-EC"/>
</dbReference>
<feature type="transmembrane region" description="Helical" evidence="10">
    <location>
        <begin position="90"/>
        <end position="111"/>
    </location>
</feature>
<keyword evidence="7 10" id="KW-0472">Membrane</keyword>
<keyword evidence="11" id="KW-0012">Acyltransferase</keyword>
<name>A0ABU5SWN0_9CYAN</name>
<feature type="transmembrane region" description="Helical" evidence="10">
    <location>
        <begin position="148"/>
        <end position="168"/>
    </location>
</feature>
<feature type="transmembrane region" description="Helical" evidence="10">
    <location>
        <begin position="117"/>
        <end position="141"/>
    </location>
</feature>
<evidence type="ECO:0000256" key="8">
    <source>
        <dbReference type="ARBA" id="ARBA00023209"/>
    </source>
</evidence>
<feature type="transmembrane region" description="Helical" evidence="10">
    <location>
        <begin position="56"/>
        <end position="78"/>
    </location>
</feature>
<evidence type="ECO:0000313" key="12">
    <source>
        <dbReference type="Proteomes" id="UP001302329"/>
    </source>
</evidence>
<keyword evidence="1 10" id="KW-1003">Cell membrane</keyword>
<comment type="function">
    <text evidence="10">Catalyzes the transfer of an acyl group from acyl-phosphate (acyl-PO(4)) to glycerol-3-phosphate (G3P) to form lysophosphatidic acid (LPA). This enzyme utilizes acyl-phosphate as fatty acyl donor, but not acyl-CoA or acyl-ACP.</text>
</comment>
<dbReference type="Pfam" id="PF02660">
    <property type="entry name" value="G3P_acyltransf"/>
    <property type="match status" value="1"/>
</dbReference>
<protein>
    <recommendedName>
        <fullName evidence="10">Glycerol-3-phosphate acyltransferase</fullName>
    </recommendedName>
    <alternativeName>
        <fullName evidence="10">Acyl-PO4 G3P acyltransferase</fullName>
    </alternativeName>
    <alternativeName>
        <fullName evidence="10">Acyl-phosphate--glycerol-3-phosphate acyltransferase</fullName>
    </alternativeName>
    <alternativeName>
        <fullName evidence="10">G3P acyltransferase</fullName>
        <shortName evidence="10">GPAT</shortName>
        <ecNumber evidence="10">2.3.1.275</ecNumber>
    </alternativeName>
    <alternativeName>
        <fullName evidence="10">Lysophosphatidic acid synthase</fullName>
        <shortName evidence="10">LPA synthase</shortName>
    </alternativeName>
</protein>
<gene>
    <name evidence="10 11" type="primary">plsY</name>
    <name evidence="11" type="ORF">VB739_10105</name>
</gene>
<feature type="transmembrane region" description="Helical" evidence="10">
    <location>
        <begin position="174"/>
        <end position="190"/>
    </location>
</feature>
<dbReference type="PANTHER" id="PTHR30309:SF0">
    <property type="entry name" value="GLYCEROL-3-PHOSPHATE ACYLTRANSFERASE-RELATED"/>
    <property type="match status" value="1"/>
</dbReference>
<feature type="transmembrane region" description="Helical" evidence="10">
    <location>
        <begin position="7"/>
        <end position="25"/>
    </location>
</feature>
<dbReference type="SMART" id="SM01207">
    <property type="entry name" value="G3P_acyltransf"/>
    <property type="match status" value="1"/>
</dbReference>
<dbReference type="EC" id="2.3.1.275" evidence="10"/>
<evidence type="ECO:0000256" key="9">
    <source>
        <dbReference type="ARBA" id="ARBA00023264"/>
    </source>
</evidence>
<accession>A0ABU5SWN0</accession>
<proteinExistence type="inferred from homology"/>
<evidence type="ECO:0000256" key="1">
    <source>
        <dbReference type="ARBA" id="ARBA00022475"/>
    </source>
</evidence>
<keyword evidence="2 10" id="KW-0444">Lipid biosynthesis</keyword>
<dbReference type="Proteomes" id="UP001302329">
    <property type="component" value="Unassembled WGS sequence"/>
</dbReference>
<keyword evidence="12" id="KW-1185">Reference proteome</keyword>